<organism evidence="6 7">
    <name type="scientific">Lentzea tibetensis</name>
    <dbReference type="NCBI Taxonomy" id="2591470"/>
    <lineage>
        <taxon>Bacteria</taxon>
        <taxon>Bacillati</taxon>
        <taxon>Actinomycetota</taxon>
        <taxon>Actinomycetes</taxon>
        <taxon>Pseudonocardiales</taxon>
        <taxon>Pseudonocardiaceae</taxon>
        <taxon>Lentzea</taxon>
    </lineage>
</organism>
<comment type="similarity">
    <text evidence="1 5">Belongs to the KptA/TPT1 family.</text>
</comment>
<dbReference type="InterPro" id="IPR022928">
    <property type="entry name" value="RNA_2'-PTrans_KptA"/>
</dbReference>
<dbReference type="GO" id="GO:0000215">
    <property type="term" value="F:tRNA 2'-phosphotransferase activity"/>
    <property type="evidence" value="ECO:0007669"/>
    <property type="project" value="TreeGrafter"/>
</dbReference>
<dbReference type="RefSeq" id="WP_146353927.1">
    <property type="nucleotide sequence ID" value="NZ_VOBR01000013.1"/>
</dbReference>
<sequence>MQHERLVRLSKRMSRVLRHDPASAGLQLDPAGWVAVDDLLAALHMSHEELLEVVAGNDKQRFAIEGDLIRANQGHSVTVDLDLPVAVPPVVLFHGTVAKFLDAILADGLRPMSRHDVHLSPTRETAERVGARRGKPVILTVDASLMHQDGHEFRVSANGVWLTSHVPAQYLAR</sequence>
<keyword evidence="7" id="KW-1185">Reference proteome</keyword>
<dbReference type="EMBL" id="VOBR01000013">
    <property type="protein sequence ID" value="TWP50304.1"/>
    <property type="molecule type" value="Genomic_DNA"/>
</dbReference>
<protein>
    <recommendedName>
        <fullName evidence="5">Probable RNA 2'-phosphotransferase</fullName>
        <ecNumber evidence="5">2.7.1.-</ecNumber>
    </recommendedName>
</protein>
<comment type="function">
    <text evidence="4 5">Removes the 2'-phosphate from RNA via an intermediate in which the phosphate is ADP-ribosylated by NAD followed by a presumed transesterification to release the RNA and generate ADP-ribose 1''-2''-cyclic phosphate (APPR&gt;P). May function as an ADP-ribosylase.</text>
</comment>
<reference evidence="6 7" key="1">
    <citation type="submission" date="2019-07" db="EMBL/GenBank/DDBJ databases">
        <title>Lentzea xizangensis sp. nov., isolated from Qinghai-Tibetan Plateau Soils.</title>
        <authorList>
            <person name="Huang J."/>
        </authorList>
    </citation>
    <scope>NUCLEOTIDE SEQUENCE [LARGE SCALE GENOMIC DNA]</scope>
    <source>
        <strain evidence="6 7">FXJ1.1311</strain>
    </source>
</reference>
<evidence type="ECO:0000313" key="7">
    <source>
        <dbReference type="Proteomes" id="UP000316639"/>
    </source>
</evidence>
<dbReference type="InterPro" id="IPR042081">
    <property type="entry name" value="RNA_2'-PTrans_C"/>
</dbReference>
<dbReference type="OrthoDB" id="4537997at2"/>
<gene>
    <name evidence="5" type="primary">kptA</name>
    <name evidence="6" type="ORF">FKR81_21655</name>
</gene>
<accession>A0A563ET44</accession>
<dbReference type="Gene3D" id="3.20.170.30">
    <property type="match status" value="1"/>
</dbReference>
<evidence type="ECO:0000313" key="6">
    <source>
        <dbReference type="EMBL" id="TWP50304.1"/>
    </source>
</evidence>
<dbReference type="Proteomes" id="UP000316639">
    <property type="component" value="Unassembled WGS sequence"/>
</dbReference>
<comment type="caution">
    <text evidence="6">The sequence shown here is derived from an EMBL/GenBank/DDBJ whole genome shotgun (WGS) entry which is preliminary data.</text>
</comment>
<proteinExistence type="inferred from homology"/>
<dbReference type="GO" id="GO:0006388">
    <property type="term" value="P:tRNA splicing, via endonucleolytic cleavage and ligation"/>
    <property type="evidence" value="ECO:0007669"/>
    <property type="project" value="UniProtKB-UniRule"/>
</dbReference>
<dbReference type="AlphaFoldDB" id="A0A563ET44"/>
<dbReference type="PANTHER" id="PTHR12684">
    <property type="entry name" value="PUTATIVE PHOSPHOTRANSFERASE"/>
    <property type="match status" value="1"/>
</dbReference>
<dbReference type="InterPro" id="IPR042080">
    <property type="entry name" value="RNA_2'-PTrans_N"/>
</dbReference>
<keyword evidence="3 5" id="KW-0520">NAD</keyword>
<dbReference type="GO" id="GO:0003950">
    <property type="term" value="F:NAD+ poly-ADP-ribosyltransferase activity"/>
    <property type="evidence" value="ECO:0007669"/>
    <property type="project" value="InterPro"/>
</dbReference>
<dbReference type="NCBIfam" id="NF002014">
    <property type="entry name" value="PRK00819.1-4"/>
    <property type="match status" value="1"/>
</dbReference>
<evidence type="ECO:0000256" key="3">
    <source>
        <dbReference type="ARBA" id="ARBA00023027"/>
    </source>
</evidence>
<evidence type="ECO:0000256" key="4">
    <source>
        <dbReference type="ARBA" id="ARBA00025212"/>
    </source>
</evidence>
<dbReference type="HAMAP" id="MF_00299">
    <property type="entry name" value="KptA"/>
    <property type="match status" value="1"/>
</dbReference>
<dbReference type="Gene3D" id="1.10.10.970">
    <property type="entry name" value="RNA 2'-phosphotransferase, Tpt1/KptA family, N-terminal domain"/>
    <property type="match status" value="1"/>
</dbReference>
<dbReference type="SUPFAM" id="SSF56399">
    <property type="entry name" value="ADP-ribosylation"/>
    <property type="match status" value="1"/>
</dbReference>
<dbReference type="PANTHER" id="PTHR12684:SF2">
    <property type="entry name" value="TRNA 2'-PHOSPHOTRANSFERASE 1"/>
    <property type="match status" value="1"/>
</dbReference>
<evidence type="ECO:0000256" key="2">
    <source>
        <dbReference type="ARBA" id="ARBA00022679"/>
    </source>
</evidence>
<name>A0A563ET44_9PSEU</name>
<dbReference type="Pfam" id="PF01885">
    <property type="entry name" value="PTS_2-RNA"/>
    <property type="match status" value="1"/>
</dbReference>
<evidence type="ECO:0000256" key="5">
    <source>
        <dbReference type="HAMAP-Rule" id="MF_00299"/>
    </source>
</evidence>
<dbReference type="EC" id="2.7.1.-" evidence="5"/>
<dbReference type="InterPro" id="IPR002745">
    <property type="entry name" value="Ptrans_KptA/Tpt1"/>
</dbReference>
<keyword evidence="2 5" id="KW-0808">Transferase</keyword>
<evidence type="ECO:0000256" key="1">
    <source>
        <dbReference type="ARBA" id="ARBA00009836"/>
    </source>
</evidence>